<evidence type="ECO:0000313" key="2">
    <source>
        <dbReference type="EMBL" id="GGG68692.1"/>
    </source>
</evidence>
<protein>
    <submittedName>
        <fullName evidence="2">Uncharacterized protein</fullName>
    </submittedName>
</protein>
<dbReference type="AlphaFoldDB" id="A0A917M174"/>
<sequence length="70" mass="7527">MVSSVPSSYKCRSRDKDVAHPEERHRSGTAGATRSTDTEIVGAQSMSGGGVFNHDLKKHGIFSSTYGEEV</sequence>
<evidence type="ECO:0000313" key="3">
    <source>
        <dbReference type="Proteomes" id="UP000638848"/>
    </source>
</evidence>
<name>A0A917M174_9MICC</name>
<organism evidence="2 3">
    <name type="scientific">Kocuria dechangensis</name>
    <dbReference type="NCBI Taxonomy" id="1176249"/>
    <lineage>
        <taxon>Bacteria</taxon>
        <taxon>Bacillati</taxon>
        <taxon>Actinomycetota</taxon>
        <taxon>Actinomycetes</taxon>
        <taxon>Micrococcales</taxon>
        <taxon>Micrococcaceae</taxon>
        <taxon>Kocuria</taxon>
    </lineage>
</organism>
<feature type="compositionally biased region" description="Basic and acidic residues" evidence="1">
    <location>
        <begin position="12"/>
        <end position="26"/>
    </location>
</feature>
<reference evidence="2" key="1">
    <citation type="journal article" date="2014" name="Int. J. Syst. Evol. Microbiol.">
        <title>Complete genome sequence of Corynebacterium casei LMG S-19264T (=DSM 44701T), isolated from a smear-ripened cheese.</title>
        <authorList>
            <consortium name="US DOE Joint Genome Institute (JGI-PGF)"/>
            <person name="Walter F."/>
            <person name="Albersmeier A."/>
            <person name="Kalinowski J."/>
            <person name="Ruckert C."/>
        </authorList>
    </citation>
    <scope>NUCLEOTIDE SEQUENCE</scope>
    <source>
        <strain evidence="2">CGMCC 1.12187</strain>
    </source>
</reference>
<dbReference type="Proteomes" id="UP000638848">
    <property type="component" value="Unassembled WGS sequence"/>
</dbReference>
<evidence type="ECO:0000256" key="1">
    <source>
        <dbReference type="SAM" id="MobiDB-lite"/>
    </source>
</evidence>
<feature type="region of interest" description="Disordered" evidence="1">
    <location>
        <begin position="1"/>
        <end position="37"/>
    </location>
</feature>
<accession>A0A917M174</accession>
<proteinExistence type="predicted"/>
<comment type="caution">
    <text evidence="2">The sequence shown here is derived from an EMBL/GenBank/DDBJ whole genome shotgun (WGS) entry which is preliminary data.</text>
</comment>
<dbReference type="RefSeq" id="WP_188539797.1">
    <property type="nucleotide sequence ID" value="NZ_BMEQ01000031.1"/>
</dbReference>
<gene>
    <name evidence="2" type="ORF">GCM10011374_36380</name>
</gene>
<dbReference type="EMBL" id="BMEQ01000031">
    <property type="protein sequence ID" value="GGG68692.1"/>
    <property type="molecule type" value="Genomic_DNA"/>
</dbReference>
<reference evidence="2" key="2">
    <citation type="submission" date="2020-09" db="EMBL/GenBank/DDBJ databases">
        <authorList>
            <person name="Sun Q."/>
            <person name="Zhou Y."/>
        </authorList>
    </citation>
    <scope>NUCLEOTIDE SEQUENCE</scope>
    <source>
        <strain evidence="2">CGMCC 1.12187</strain>
    </source>
</reference>
<keyword evidence="3" id="KW-1185">Reference proteome</keyword>